<evidence type="ECO:0000313" key="1">
    <source>
        <dbReference type="EMBL" id="RZU42084.1"/>
    </source>
</evidence>
<dbReference type="Proteomes" id="UP000292958">
    <property type="component" value="Unassembled WGS sequence"/>
</dbReference>
<protein>
    <submittedName>
        <fullName evidence="1">Uncharacterized protein</fullName>
    </submittedName>
</protein>
<dbReference type="AlphaFoldDB" id="A0A4Q7YXC0"/>
<comment type="caution">
    <text evidence="1">The sequence shown here is derived from an EMBL/GenBank/DDBJ whole genome shotgun (WGS) entry which is preliminary data.</text>
</comment>
<keyword evidence="2" id="KW-1185">Reference proteome</keyword>
<proteinExistence type="predicted"/>
<sequence length="72" mass="7979">MCDKLSKNKRAPAVRAVLKFSKSVYNLLTAGLSTYIVSPIPSYKHHAISRIPFRDARATPLCTLNDLEVGYA</sequence>
<organism evidence="1 2">
    <name type="scientific">Edaphobacter modestus</name>
    <dbReference type="NCBI Taxonomy" id="388466"/>
    <lineage>
        <taxon>Bacteria</taxon>
        <taxon>Pseudomonadati</taxon>
        <taxon>Acidobacteriota</taxon>
        <taxon>Terriglobia</taxon>
        <taxon>Terriglobales</taxon>
        <taxon>Acidobacteriaceae</taxon>
        <taxon>Edaphobacter</taxon>
    </lineage>
</organism>
<dbReference type="EMBL" id="SHKW01000001">
    <property type="protein sequence ID" value="RZU42084.1"/>
    <property type="molecule type" value="Genomic_DNA"/>
</dbReference>
<reference evidence="1 2" key="1">
    <citation type="submission" date="2019-02" db="EMBL/GenBank/DDBJ databases">
        <title>Genomic Encyclopedia of Archaeal and Bacterial Type Strains, Phase II (KMG-II): from individual species to whole genera.</title>
        <authorList>
            <person name="Goeker M."/>
        </authorList>
    </citation>
    <scope>NUCLEOTIDE SEQUENCE [LARGE SCALE GENOMIC DNA]</scope>
    <source>
        <strain evidence="1 2">DSM 18101</strain>
    </source>
</reference>
<evidence type="ECO:0000313" key="2">
    <source>
        <dbReference type="Proteomes" id="UP000292958"/>
    </source>
</evidence>
<gene>
    <name evidence="1" type="ORF">BDD14_3630</name>
</gene>
<accession>A0A4Q7YXC0</accession>
<name>A0A4Q7YXC0_9BACT</name>